<evidence type="ECO:0000256" key="1">
    <source>
        <dbReference type="SAM" id="Phobius"/>
    </source>
</evidence>
<sequence>MKQNQSRLIKLLVVLIVVFAIFVLKNEMPRYFPQKVNQLFSSIKKGQINEVILTKNQAVRIYKKNNNWYVKKDNNEFKAERERVEKIIDSFLNLKKENIVSNNKNKHKELGIDKQKIEIKAGGKTYVIYLGNTDGLSNNYIRIENEDDVFKAEVFEDAFTSDDYRDLSLGLINDENKVTSVIIGNSDSSVSLVKNKNDWKIGEKIAKKDRVEFYLNDLKTLKAQDILNKKENFSTVNLELTVNIKENNKEKSISFYPENEEAYLAIVTSSDFDYLIPTAYVASLKKEEKDFLE</sequence>
<dbReference type="Proteomes" id="UP000177698">
    <property type="component" value="Unassembled WGS sequence"/>
</dbReference>
<protein>
    <recommendedName>
        <fullName evidence="2">DUF4340 domain-containing protein</fullName>
    </recommendedName>
</protein>
<dbReference type="EMBL" id="MGAG01000010">
    <property type="protein sequence ID" value="OGK41714.1"/>
    <property type="molecule type" value="Genomic_DNA"/>
</dbReference>
<dbReference type="AlphaFoldDB" id="A0A1F7IEE6"/>
<feature type="transmembrane region" description="Helical" evidence="1">
    <location>
        <begin position="7"/>
        <end position="24"/>
    </location>
</feature>
<feature type="domain" description="DUF4340" evidence="2">
    <location>
        <begin position="74"/>
        <end position="231"/>
    </location>
</feature>
<dbReference type="Pfam" id="PF14238">
    <property type="entry name" value="DUF4340"/>
    <property type="match status" value="1"/>
</dbReference>
<keyword evidence="1" id="KW-1133">Transmembrane helix</keyword>
<evidence type="ECO:0000313" key="3">
    <source>
        <dbReference type="EMBL" id="OGK41714.1"/>
    </source>
</evidence>
<reference evidence="3 4" key="1">
    <citation type="journal article" date="2016" name="Nat. Commun.">
        <title>Thousands of microbial genomes shed light on interconnected biogeochemical processes in an aquifer system.</title>
        <authorList>
            <person name="Anantharaman K."/>
            <person name="Brown C.T."/>
            <person name="Hug L.A."/>
            <person name="Sharon I."/>
            <person name="Castelle C.J."/>
            <person name="Probst A.J."/>
            <person name="Thomas B.C."/>
            <person name="Singh A."/>
            <person name="Wilkins M.J."/>
            <person name="Karaoz U."/>
            <person name="Brodie E.L."/>
            <person name="Williams K.H."/>
            <person name="Hubbard S.S."/>
            <person name="Banfield J.F."/>
        </authorList>
    </citation>
    <scope>NUCLEOTIDE SEQUENCE [LARGE SCALE GENOMIC DNA]</scope>
</reference>
<keyword evidence="1" id="KW-0472">Membrane</keyword>
<dbReference type="STRING" id="1802056.A2954_07600"/>
<gene>
    <name evidence="3" type="ORF">A2954_07600</name>
</gene>
<evidence type="ECO:0000313" key="4">
    <source>
        <dbReference type="Proteomes" id="UP000177698"/>
    </source>
</evidence>
<name>A0A1F7IEE6_9BACT</name>
<organism evidence="3 4">
    <name type="scientific">Candidatus Roizmanbacteria bacterium RIFCSPLOWO2_01_FULL_37_12</name>
    <dbReference type="NCBI Taxonomy" id="1802056"/>
    <lineage>
        <taxon>Bacteria</taxon>
        <taxon>Candidatus Roizmaniibacteriota</taxon>
    </lineage>
</organism>
<accession>A0A1F7IEE6</accession>
<evidence type="ECO:0000259" key="2">
    <source>
        <dbReference type="Pfam" id="PF14238"/>
    </source>
</evidence>
<proteinExistence type="predicted"/>
<dbReference type="InterPro" id="IPR025641">
    <property type="entry name" value="DUF4340"/>
</dbReference>
<keyword evidence="1" id="KW-0812">Transmembrane</keyword>
<comment type="caution">
    <text evidence="3">The sequence shown here is derived from an EMBL/GenBank/DDBJ whole genome shotgun (WGS) entry which is preliminary data.</text>
</comment>